<evidence type="ECO:0000313" key="2">
    <source>
        <dbReference type="Proteomes" id="UP000193411"/>
    </source>
</evidence>
<proteinExistence type="predicted"/>
<organism evidence="1 2">
    <name type="scientific">Catenaria anguillulae PL171</name>
    <dbReference type="NCBI Taxonomy" id="765915"/>
    <lineage>
        <taxon>Eukaryota</taxon>
        <taxon>Fungi</taxon>
        <taxon>Fungi incertae sedis</taxon>
        <taxon>Blastocladiomycota</taxon>
        <taxon>Blastocladiomycetes</taxon>
        <taxon>Blastocladiales</taxon>
        <taxon>Catenariaceae</taxon>
        <taxon>Catenaria</taxon>
    </lineage>
</organism>
<gene>
    <name evidence="1" type="ORF">BCR44DRAFT_41362</name>
</gene>
<name>A0A1Y2HAC4_9FUNG</name>
<protein>
    <submittedName>
        <fullName evidence="1">Uncharacterized protein</fullName>
    </submittedName>
</protein>
<evidence type="ECO:0000313" key="1">
    <source>
        <dbReference type="EMBL" id="ORZ31550.1"/>
    </source>
</evidence>
<comment type="caution">
    <text evidence="1">The sequence shown here is derived from an EMBL/GenBank/DDBJ whole genome shotgun (WGS) entry which is preliminary data.</text>
</comment>
<reference evidence="1 2" key="1">
    <citation type="submission" date="2016-07" db="EMBL/GenBank/DDBJ databases">
        <title>Pervasive Adenine N6-methylation of Active Genes in Fungi.</title>
        <authorList>
            <consortium name="DOE Joint Genome Institute"/>
            <person name="Mondo S.J."/>
            <person name="Dannebaum R.O."/>
            <person name="Kuo R.C."/>
            <person name="Labutti K."/>
            <person name="Haridas S."/>
            <person name="Kuo A."/>
            <person name="Salamov A."/>
            <person name="Ahrendt S.R."/>
            <person name="Lipzen A."/>
            <person name="Sullivan W."/>
            <person name="Andreopoulos W.B."/>
            <person name="Clum A."/>
            <person name="Lindquist E."/>
            <person name="Daum C."/>
            <person name="Ramamoorthy G.K."/>
            <person name="Gryganskyi A."/>
            <person name="Culley D."/>
            <person name="Magnuson J.K."/>
            <person name="James T.Y."/>
            <person name="O'Malley M.A."/>
            <person name="Stajich J.E."/>
            <person name="Spatafora J.W."/>
            <person name="Visel A."/>
            <person name="Grigoriev I.V."/>
        </authorList>
    </citation>
    <scope>NUCLEOTIDE SEQUENCE [LARGE SCALE GENOMIC DNA]</scope>
    <source>
        <strain evidence="1 2">PL171</strain>
    </source>
</reference>
<dbReference type="Proteomes" id="UP000193411">
    <property type="component" value="Unassembled WGS sequence"/>
</dbReference>
<accession>A0A1Y2HAC4</accession>
<dbReference type="AlphaFoldDB" id="A0A1Y2HAC4"/>
<sequence length="69" mass="7660">MALSLCFVGYIYLVSLKHNRSLRLANVRRAESGQRPSNIKTRPFVSHIAPDSTCVLNRYLLIVTGSSPA</sequence>
<dbReference type="EMBL" id="MCFL01000058">
    <property type="protein sequence ID" value="ORZ31550.1"/>
    <property type="molecule type" value="Genomic_DNA"/>
</dbReference>
<keyword evidence="2" id="KW-1185">Reference proteome</keyword>